<keyword evidence="2 4" id="KW-0863">Zinc-finger</keyword>
<keyword evidence="8" id="KW-1185">Reference proteome</keyword>
<dbReference type="AlphaFoldDB" id="A0A7J7LS29"/>
<dbReference type="Pfam" id="PF04434">
    <property type="entry name" value="SWIM"/>
    <property type="match status" value="1"/>
</dbReference>
<evidence type="ECO:0000256" key="2">
    <source>
        <dbReference type="ARBA" id="ARBA00022771"/>
    </source>
</evidence>
<evidence type="ECO:0000256" key="1">
    <source>
        <dbReference type="ARBA" id="ARBA00022723"/>
    </source>
</evidence>
<keyword evidence="3" id="KW-0862">Zinc</keyword>
<dbReference type="Proteomes" id="UP000541444">
    <property type="component" value="Unassembled WGS sequence"/>
</dbReference>
<protein>
    <recommendedName>
        <fullName evidence="6">SWIM-type domain-containing protein</fullName>
    </recommendedName>
</protein>
<gene>
    <name evidence="7" type="ORF">GIB67_016811</name>
</gene>
<evidence type="ECO:0000259" key="6">
    <source>
        <dbReference type="PROSITE" id="PS50966"/>
    </source>
</evidence>
<feature type="region of interest" description="Disordered" evidence="5">
    <location>
        <begin position="1"/>
        <end position="26"/>
    </location>
</feature>
<evidence type="ECO:0000256" key="5">
    <source>
        <dbReference type="SAM" id="MobiDB-lite"/>
    </source>
</evidence>
<dbReference type="OrthoDB" id="1895122at2759"/>
<dbReference type="PROSITE" id="PS50966">
    <property type="entry name" value="ZF_SWIM"/>
    <property type="match status" value="1"/>
</dbReference>
<dbReference type="EMBL" id="JACGCM010002073">
    <property type="protein sequence ID" value="KAF6145350.1"/>
    <property type="molecule type" value="Genomic_DNA"/>
</dbReference>
<organism evidence="7 8">
    <name type="scientific">Kingdonia uniflora</name>
    <dbReference type="NCBI Taxonomy" id="39325"/>
    <lineage>
        <taxon>Eukaryota</taxon>
        <taxon>Viridiplantae</taxon>
        <taxon>Streptophyta</taxon>
        <taxon>Embryophyta</taxon>
        <taxon>Tracheophyta</taxon>
        <taxon>Spermatophyta</taxon>
        <taxon>Magnoliopsida</taxon>
        <taxon>Ranunculales</taxon>
        <taxon>Circaeasteraceae</taxon>
        <taxon>Kingdonia</taxon>
    </lineage>
</organism>
<dbReference type="InterPro" id="IPR007527">
    <property type="entry name" value="Znf_SWIM"/>
</dbReference>
<dbReference type="GO" id="GO:0008270">
    <property type="term" value="F:zinc ion binding"/>
    <property type="evidence" value="ECO:0007669"/>
    <property type="project" value="UniProtKB-KW"/>
</dbReference>
<reference evidence="7 8" key="1">
    <citation type="journal article" date="2020" name="IScience">
        <title>Genome Sequencing of the Endangered Kingdonia uniflora (Circaeasteraceae, Ranunculales) Reveals Potential Mechanisms of Evolutionary Specialization.</title>
        <authorList>
            <person name="Sun Y."/>
            <person name="Deng T."/>
            <person name="Zhang A."/>
            <person name="Moore M.J."/>
            <person name="Landis J.B."/>
            <person name="Lin N."/>
            <person name="Zhang H."/>
            <person name="Zhang X."/>
            <person name="Huang J."/>
            <person name="Zhang X."/>
            <person name="Sun H."/>
            <person name="Wang H."/>
        </authorList>
    </citation>
    <scope>NUCLEOTIDE SEQUENCE [LARGE SCALE GENOMIC DNA]</scope>
    <source>
        <strain evidence="7">TB1705</strain>
        <tissue evidence="7">Leaf</tissue>
    </source>
</reference>
<accession>A0A7J7LS29</accession>
<proteinExistence type="predicted"/>
<keyword evidence="1" id="KW-0479">Metal-binding</keyword>
<dbReference type="PANTHER" id="PTHR31973:SF187">
    <property type="entry name" value="MUTATOR TRANSPOSASE MUDRA PROTEIN"/>
    <property type="match status" value="1"/>
</dbReference>
<name>A0A7J7LS29_9MAGN</name>
<feature type="domain" description="SWIM-type" evidence="6">
    <location>
        <begin position="319"/>
        <end position="351"/>
    </location>
</feature>
<evidence type="ECO:0000313" key="8">
    <source>
        <dbReference type="Proteomes" id="UP000541444"/>
    </source>
</evidence>
<dbReference type="PANTHER" id="PTHR31973">
    <property type="entry name" value="POLYPROTEIN, PUTATIVE-RELATED"/>
    <property type="match status" value="1"/>
</dbReference>
<evidence type="ECO:0000256" key="4">
    <source>
        <dbReference type="PROSITE-ProRule" id="PRU00325"/>
    </source>
</evidence>
<evidence type="ECO:0000256" key="3">
    <source>
        <dbReference type="ARBA" id="ARBA00022833"/>
    </source>
</evidence>
<evidence type="ECO:0000313" key="7">
    <source>
        <dbReference type="EMBL" id="KAF6145350.1"/>
    </source>
</evidence>
<dbReference type="SMART" id="SM00575">
    <property type="entry name" value="ZnF_PMZ"/>
    <property type="match status" value="1"/>
</dbReference>
<dbReference type="InterPro" id="IPR006564">
    <property type="entry name" value="Znf_PMZ"/>
</dbReference>
<sequence>MDDENDSFETIRTDVPPSNEPSIPQSNVHLSNELVLTNVPQSNEPFQTIPANVPLLNEPSIPQSMHTCIRVETEGRNAYKAASSTWVASIIKQNLGKDPNYKPSRMIDDMEIHHNIDVTYNLAWRGKKKPTLRCEAAFSTHTNYLRATLQKNPGIINVVPKVFLFAFHTFCAFHISNNIKTTLKSTRIAFRMAAEALTSIDFDKHMNAIRNNDPVGLQYKLGIPKETWSNLYNPMSRYGVAYTNHVESWNNVILKVRDLPIHVFIEELHKICSEMSYTYREEAEKSQARLTPWVANHCESKKFVADSLTWRVRTSCHHFQVNIEDGTCSCRWWQTRGIPCEHGVHALGLANVDSTTRVSEYYINSTYKAVYEPIWIPIRGAMENFKN</sequence>
<comment type="caution">
    <text evidence="7">The sequence shown here is derived from an EMBL/GenBank/DDBJ whole genome shotgun (WGS) entry which is preliminary data.</text>
</comment>